<dbReference type="Proteomes" id="UP000600026">
    <property type="component" value="Unassembled WGS sequence"/>
</dbReference>
<gene>
    <name evidence="1" type="ORF">Sxan_25950</name>
</gene>
<dbReference type="EMBL" id="BNEE01000006">
    <property type="protein sequence ID" value="GHI85231.1"/>
    <property type="molecule type" value="Genomic_DNA"/>
</dbReference>
<evidence type="ECO:0000313" key="2">
    <source>
        <dbReference type="Proteomes" id="UP000600026"/>
    </source>
</evidence>
<name>A0A919GV88_9ACTN</name>
<dbReference type="OrthoDB" id="4323466at2"/>
<sequence length="105" mass="10959">MTAYVITVPGTFVHEVPAATRAELARRLRPQDPARSDLGEVEELDLLSVNEDGTFCLRLEVEAADRAGAQDAALGLVATALKESGLSEQDAPLGPAIVTGIDSTG</sequence>
<keyword evidence="2" id="KW-1185">Reference proteome</keyword>
<evidence type="ECO:0000313" key="1">
    <source>
        <dbReference type="EMBL" id="GHI85231.1"/>
    </source>
</evidence>
<accession>A0A919GV88</accession>
<dbReference type="AlphaFoldDB" id="A0A919GV88"/>
<comment type="caution">
    <text evidence="1">The sequence shown here is derived from an EMBL/GenBank/DDBJ whole genome shotgun (WGS) entry which is preliminary data.</text>
</comment>
<reference evidence="1" key="1">
    <citation type="submission" date="2020-09" db="EMBL/GenBank/DDBJ databases">
        <title>Whole genome shotgun sequence of Streptomyces xanthophaeus NBRC 12829.</title>
        <authorList>
            <person name="Komaki H."/>
            <person name="Tamura T."/>
        </authorList>
    </citation>
    <scope>NUCLEOTIDE SEQUENCE</scope>
    <source>
        <strain evidence="1">NBRC 12829</strain>
    </source>
</reference>
<proteinExistence type="predicted"/>
<protein>
    <submittedName>
        <fullName evidence="1">Uncharacterized protein</fullName>
    </submittedName>
</protein>
<dbReference type="RefSeq" id="WP_031139810.1">
    <property type="nucleotide sequence ID" value="NZ_BNEE01000006.1"/>
</dbReference>
<organism evidence="1 2">
    <name type="scientific">Streptomyces xanthophaeus</name>
    <dbReference type="NCBI Taxonomy" id="67385"/>
    <lineage>
        <taxon>Bacteria</taxon>
        <taxon>Bacillati</taxon>
        <taxon>Actinomycetota</taxon>
        <taxon>Actinomycetes</taxon>
        <taxon>Kitasatosporales</taxon>
        <taxon>Streptomycetaceae</taxon>
        <taxon>Streptomyces</taxon>
    </lineage>
</organism>